<evidence type="ECO:0000313" key="3">
    <source>
        <dbReference type="Proteomes" id="UP000178385"/>
    </source>
</evidence>
<dbReference type="Pfam" id="PF07963">
    <property type="entry name" value="N_methyl"/>
    <property type="match status" value="1"/>
</dbReference>
<keyword evidence="1" id="KW-1133">Transmembrane helix</keyword>
<proteinExistence type="predicted"/>
<accession>A0A1G1Y219</accession>
<reference evidence="2 3" key="1">
    <citation type="journal article" date="2016" name="Nat. Commun.">
        <title>Thousands of microbial genomes shed light on interconnected biogeochemical processes in an aquifer system.</title>
        <authorList>
            <person name="Anantharaman K."/>
            <person name="Brown C.T."/>
            <person name="Hug L.A."/>
            <person name="Sharon I."/>
            <person name="Castelle C.J."/>
            <person name="Probst A.J."/>
            <person name="Thomas B.C."/>
            <person name="Singh A."/>
            <person name="Wilkins M.J."/>
            <person name="Karaoz U."/>
            <person name="Brodie E.L."/>
            <person name="Williams K.H."/>
            <person name="Hubbard S.S."/>
            <person name="Banfield J.F."/>
        </authorList>
    </citation>
    <scope>NUCLEOTIDE SEQUENCE [LARGE SCALE GENOMIC DNA]</scope>
</reference>
<dbReference type="InterPro" id="IPR012902">
    <property type="entry name" value="N_methyl_site"/>
</dbReference>
<evidence type="ECO:0008006" key="4">
    <source>
        <dbReference type="Google" id="ProtNLM"/>
    </source>
</evidence>
<evidence type="ECO:0000313" key="2">
    <source>
        <dbReference type="EMBL" id="OGY46383.1"/>
    </source>
</evidence>
<gene>
    <name evidence="2" type="ORF">A2840_00780</name>
</gene>
<keyword evidence="1" id="KW-0472">Membrane</keyword>
<comment type="caution">
    <text evidence="2">The sequence shown here is derived from an EMBL/GenBank/DDBJ whole genome shotgun (WGS) entry which is preliminary data.</text>
</comment>
<dbReference type="NCBIfam" id="TIGR02532">
    <property type="entry name" value="IV_pilin_GFxxxE"/>
    <property type="match status" value="1"/>
</dbReference>
<dbReference type="Proteomes" id="UP000178385">
    <property type="component" value="Unassembled WGS sequence"/>
</dbReference>
<dbReference type="EMBL" id="MHIG01000033">
    <property type="protein sequence ID" value="OGY46383.1"/>
    <property type="molecule type" value="Genomic_DNA"/>
</dbReference>
<organism evidence="2 3">
    <name type="scientific">Candidatus Buchananbacteria bacterium RIFCSPHIGHO2_01_FULL_47_11b</name>
    <dbReference type="NCBI Taxonomy" id="1797537"/>
    <lineage>
        <taxon>Bacteria</taxon>
        <taxon>Candidatus Buchananiibacteriota</taxon>
    </lineage>
</organism>
<dbReference type="InterPro" id="IPR045584">
    <property type="entry name" value="Pilin-like"/>
</dbReference>
<evidence type="ECO:0000256" key="1">
    <source>
        <dbReference type="SAM" id="Phobius"/>
    </source>
</evidence>
<keyword evidence="1" id="KW-0812">Transmembrane</keyword>
<sequence length="232" mass="24698">MIGISRRLGFKSIKTTSGFTLIELIVAIFIIAILFSFVLANIRGAGGNDITPATQDVLADIRQVQTMALAGAVIDICVDDDGTQLAICNSSCTNCIQDVSAGGYGFATVRCNSSPCAYVLTADVNQDGTPTSGLSELLPGFPKNVAGKNFISQVYYSDLANPPEPFNGWQEVPSGFVAVTYTGDRVTVNTNSILDDSLIRWVGLRINSDKSTLQRYILISANSSLISNGNIQ</sequence>
<dbReference type="Gene3D" id="3.30.700.10">
    <property type="entry name" value="Glycoprotein, Type 4 Pilin"/>
    <property type="match status" value="1"/>
</dbReference>
<name>A0A1G1Y219_9BACT</name>
<feature type="transmembrane region" description="Helical" evidence="1">
    <location>
        <begin position="21"/>
        <end position="42"/>
    </location>
</feature>
<protein>
    <recommendedName>
        <fullName evidence="4">Prepilin-type N-terminal cleavage/methylation domain-containing protein</fullName>
    </recommendedName>
</protein>
<dbReference type="AlphaFoldDB" id="A0A1G1Y219"/>
<dbReference type="SUPFAM" id="SSF54523">
    <property type="entry name" value="Pili subunits"/>
    <property type="match status" value="1"/>
</dbReference>
<dbReference type="PROSITE" id="PS00409">
    <property type="entry name" value="PROKAR_NTER_METHYL"/>
    <property type="match status" value="1"/>
</dbReference>